<dbReference type="GO" id="GO:0031428">
    <property type="term" value="C:box C/D methylation guide snoRNP complex"/>
    <property type="evidence" value="ECO:0007669"/>
    <property type="project" value="InterPro"/>
</dbReference>
<keyword evidence="5" id="KW-1185">Reference proteome</keyword>
<sequence>MSDGSVFDISVWFGDLKFKKESDSEPEVDVVFLEKKETDALKDRWLALLDQPRNAGQIQKSVPRLNLAAVAIESGFVNSAAEYHSLLRDVSIAVARSQISASLTDDKKIIQAVETLDDLNETANHLSERLFEWYSYYYPELVFDENFVSTVAETPEKASATKMGAALDSKDSVLLQSFAKDISNLYSQKSALEDYISEKMEAVAPNVSQIAGVVLGARLISMAGGLKNLATMPAGSLQVMGAEKAMMKHLRSRAPSPKHGIIFSHPVLNTAPMRLRGKIARTFASALSLAARTDFYAGKLNPDIEKRMTQKISQIQHNDAHKQKKAQTQKTNGGVSDGKE</sequence>
<dbReference type="EMBL" id="JAWDKD010000007">
    <property type="protein sequence ID" value="MDV0446487.1"/>
    <property type="molecule type" value="Genomic_DNA"/>
</dbReference>
<dbReference type="PANTHER" id="PTHR10894:SF0">
    <property type="entry name" value="NUCLEOLAR PROTEIN 56"/>
    <property type="match status" value="1"/>
</dbReference>
<dbReference type="SUPFAM" id="SSF89124">
    <property type="entry name" value="Nop domain"/>
    <property type="match status" value="1"/>
</dbReference>
<feature type="region of interest" description="Disordered" evidence="2">
    <location>
        <begin position="313"/>
        <end position="340"/>
    </location>
</feature>
<evidence type="ECO:0000313" key="4">
    <source>
        <dbReference type="EMBL" id="MDV0446487.1"/>
    </source>
</evidence>
<dbReference type="InterPro" id="IPR042239">
    <property type="entry name" value="Nop_C"/>
</dbReference>
<dbReference type="InterPro" id="IPR047099">
    <property type="entry name" value="Nop5_N_sf"/>
</dbReference>
<evidence type="ECO:0000259" key="3">
    <source>
        <dbReference type="PROSITE" id="PS51358"/>
    </source>
</evidence>
<dbReference type="Gene3D" id="3.30.420.220">
    <property type="match status" value="1"/>
</dbReference>
<gene>
    <name evidence="4" type="ORF">MsAg5_03260</name>
</gene>
<dbReference type="InterPro" id="IPR045056">
    <property type="entry name" value="Nop56/Nop58"/>
</dbReference>
<dbReference type="InterPro" id="IPR029012">
    <property type="entry name" value="Helix_hairpin_bin_sf"/>
</dbReference>
<dbReference type="PANTHER" id="PTHR10894">
    <property type="entry name" value="NUCLEOLAR PROTEIN 5 NUCLEOLAR PROTEIN NOP5 NOP58"/>
    <property type="match status" value="1"/>
</dbReference>
<reference evidence="4" key="1">
    <citation type="submission" date="2023-06" db="EMBL/GenBank/DDBJ databases">
        <title>Genome sequence of Methanosarcinaceae archaeon Ag5.</title>
        <authorList>
            <person name="Protasov E."/>
            <person name="Platt K."/>
            <person name="Poehlein A."/>
            <person name="Daniel R."/>
            <person name="Brune A."/>
        </authorList>
    </citation>
    <scope>NUCLEOTIDE SEQUENCE</scope>
    <source>
        <strain evidence="4">Ag5</strain>
    </source>
</reference>
<name>A0AAE4MH33_9EURY</name>
<dbReference type="InterPro" id="IPR002687">
    <property type="entry name" value="Nop_dom"/>
</dbReference>
<dbReference type="Pfam" id="PF01798">
    <property type="entry name" value="Nop"/>
    <property type="match status" value="1"/>
</dbReference>
<dbReference type="AlphaFoldDB" id="A0AAE4MH33"/>
<dbReference type="RefSeq" id="WP_338098883.1">
    <property type="nucleotide sequence ID" value="NZ_JAWDKD010000007.1"/>
</dbReference>
<dbReference type="PROSITE" id="PS51358">
    <property type="entry name" value="NOP"/>
    <property type="match status" value="1"/>
</dbReference>
<proteinExistence type="inferred from homology"/>
<evidence type="ECO:0000313" key="5">
    <source>
        <dbReference type="Proteomes" id="UP001271789"/>
    </source>
</evidence>
<dbReference type="InterPro" id="IPR036070">
    <property type="entry name" value="Nop_dom_sf"/>
</dbReference>
<dbReference type="Gene3D" id="1.10.246.90">
    <property type="entry name" value="Nop domain"/>
    <property type="match status" value="1"/>
</dbReference>
<dbReference type="GO" id="GO:0030515">
    <property type="term" value="F:snoRNA binding"/>
    <property type="evidence" value="ECO:0007669"/>
    <property type="project" value="InterPro"/>
</dbReference>
<evidence type="ECO:0000256" key="1">
    <source>
        <dbReference type="ARBA" id="ARBA00009211"/>
    </source>
</evidence>
<comment type="caution">
    <text evidence="4">The sequence shown here is derived from an EMBL/GenBank/DDBJ whole genome shotgun (WGS) entry which is preliminary data.</text>
</comment>
<comment type="similarity">
    <text evidence="1">Belongs to the NOP5/NOP56 family.</text>
</comment>
<dbReference type="Gene3D" id="1.10.287.660">
    <property type="entry name" value="Helix hairpin bin"/>
    <property type="match status" value="1"/>
</dbReference>
<dbReference type="InterPro" id="IPR012976">
    <property type="entry name" value="NOSIC"/>
</dbReference>
<accession>A0AAE4MH33</accession>
<protein>
    <recommendedName>
        <fullName evidence="3">Nop domain-containing protein</fullName>
    </recommendedName>
</protein>
<organism evidence="4 5">
    <name type="scientific">Methanolapillus africanus</name>
    <dbReference type="NCBI Taxonomy" id="3028297"/>
    <lineage>
        <taxon>Archaea</taxon>
        <taxon>Methanobacteriati</taxon>
        <taxon>Methanobacteriota</taxon>
        <taxon>Stenosarchaea group</taxon>
        <taxon>Methanomicrobia</taxon>
        <taxon>Methanosarcinales</taxon>
        <taxon>Methanosarcinaceae</taxon>
        <taxon>Methanolapillus</taxon>
    </lineage>
</organism>
<evidence type="ECO:0000256" key="2">
    <source>
        <dbReference type="SAM" id="MobiDB-lite"/>
    </source>
</evidence>
<feature type="domain" description="Nop" evidence="3">
    <location>
        <begin position="203"/>
        <end position="317"/>
    </location>
</feature>
<dbReference type="SMART" id="SM00931">
    <property type="entry name" value="NOSIC"/>
    <property type="match status" value="1"/>
</dbReference>
<dbReference type="Proteomes" id="UP001271789">
    <property type="component" value="Unassembled WGS sequence"/>
</dbReference>